<dbReference type="EMBL" id="LLZZ01000028">
    <property type="protein sequence ID" value="KTB11778.1"/>
    <property type="molecule type" value="Genomic_DNA"/>
</dbReference>
<dbReference type="SMART" id="SM01252">
    <property type="entry name" value="KilA-N"/>
    <property type="match status" value="1"/>
</dbReference>
<feature type="compositionally biased region" description="Polar residues" evidence="5">
    <location>
        <begin position="425"/>
        <end position="435"/>
    </location>
</feature>
<evidence type="ECO:0000256" key="1">
    <source>
        <dbReference type="ARBA" id="ARBA00007247"/>
    </source>
</evidence>
<dbReference type="SUPFAM" id="SSF54616">
    <property type="entry name" value="DNA-binding domain of Mlu1-box binding protein MBP1"/>
    <property type="match status" value="1"/>
</dbReference>
<dbReference type="PROSITE" id="PS51299">
    <property type="entry name" value="HTH_APSES"/>
    <property type="match status" value="1"/>
</dbReference>
<evidence type="ECO:0000256" key="5">
    <source>
        <dbReference type="SAM" id="MobiDB-lite"/>
    </source>
</evidence>
<dbReference type="InterPro" id="IPR029790">
    <property type="entry name" value="EFG1/Phd1/StuA"/>
</dbReference>
<proteinExistence type="inferred from homology"/>
<dbReference type="PANTHER" id="PTHR47792:SF1">
    <property type="entry name" value="PROTEIN SOK2-RELATED"/>
    <property type="match status" value="1"/>
</dbReference>
<dbReference type="Gene3D" id="3.10.260.10">
    <property type="entry name" value="Transcription regulator HTH, APSES-type DNA-binding domain"/>
    <property type="match status" value="1"/>
</dbReference>
<dbReference type="VEuPathDB" id="FungiDB:CAGL0L01771g"/>
<keyword evidence="3" id="KW-0238">DNA-binding</keyword>
<evidence type="ECO:0000313" key="9">
    <source>
        <dbReference type="EMBL" id="KTB13317.1"/>
    </source>
</evidence>
<dbReference type="Pfam" id="PF04383">
    <property type="entry name" value="KilA-N"/>
    <property type="match status" value="1"/>
</dbReference>
<keyword evidence="2" id="KW-0805">Transcription regulation</keyword>
<name>Q2UZW2_CANGB</name>
<evidence type="ECO:0000259" key="6">
    <source>
        <dbReference type="PROSITE" id="PS51299"/>
    </source>
</evidence>
<dbReference type="PANTHER" id="PTHR47792">
    <property type="entry name" value="PROTEIN SOK2-RELATED"/>
    <property type="match status" value="1"/>
</dbReference>
<evidence type="ECO:0000256" key="3">
    <source>
        <dbReference type="ARBA" id="ARBA00023125"/>
    </source>
</evidence>
<feature type="region of interest" description="Disordered" evidence="5">
    <location>
        <begin position="389"/>
        <end position="435"/>
    </location>
</feature>
<comment type="similarity">
    <text evidence="1">Belongs to the EFG1/PHD1/stuA family.</text>
</comment>
<dbReference type="EMBL" id="LLZZ01000012">
    <property type="protein sequence ID" value="KTB13317.1"/>
    <property type="molecule type" value="Genomic_DNA"/>
</dbReference>
<dbReference type="GO" id="GO:0045944">
    <property type="term" value="P:positive regulation of transcription by RNA polymerase II"/>
    <property type="evidence" value="ECO:0007669"/>
    <property type="project" value="TreeGrafter"/>
</dbReference>
<dbReference type="Proteomes" id="UP000054886">
    <property type="component" value="Unassembled WGS sequence"/>
</dbReference>
<dbReference type="VEuPathDB" id="FungiDB:GW608_L05621"/>
<organism evidence="7">
    <name type="scientific">Candida glabrata</name>
    <name type="common">Yeast</name>
    <name type="synonym">Torulopsis glabrata</name>
    <dbReference type="NCBI Taxonomy" id="5478"/>
    <lineage>
        <taxon>Eukaryota</taxon>
        <taxon>Fungi</taxon>
        <taxon>Dikarya</taxon>
        <taxon>Ascomycota</taxon>
        <taxon>Saccharomycotina</taxon>
        <taxon>Saccharomycetes</taxon>
        <taxon>Saccharomycetales</taxon>
        <taxon>Saccharomycetaceae</taxon>
        <taxon>Nakaseomyces</taxon>
    </lineage>
</organism>
<reference evidence="7" key="1">
    <citation type="submission" date="2002-01" db="EMBL/GenBank/DDBJ databases">
        <title>Isolation of SOK2/EFG1 homolog from the human pathogenic yeast Candida glabrata.</title>
        <authorList>
            <person name="Lachke S.A."/>
            <person name="Srikantha T."/>
            <person name="Soll D.R."/>
        </authorList>
    </citation>
    <scope>NUCLEOTIDE SEQUENCE</scope>
</reference>
<dbReference type="GO" id="GO:0003700">
    <property type="term" value="F:DNA-binding transcription factor activity"/>
    <property type="evidence" value="ECO:0007669"/>
    <property type="project" value="TreeGrafter"/>
</dbReference>
<dbReference type="GO" id="GO:0043565">
    <property type="term" value="F:sequence-specific DNA binding"/>
    <property type="evidence" value="ECO:0007669"/>
    <property type="project" value="TreeGrafter"/>
</dbReference>
<evidence type="ECO:0000313" key="10">
    <source>
        <dbReference type="Proteomes" id="UP000054886"/>
    </source>
</evidence>
<reference evidence="8 10" key="2">
    <citation type="submission" date="2015-10" db="EMBL/GenBank/DDBJ databases">
        <title>Draft genomes sequences of Candida glabrata isolates 1A, 1B, 2A, 2B, 3A and 3B.</title>
        <authorList>
            <person name="Haavelsrud O.E."/>
            <person name="Gaustad P."/>
        </authorList>
    </citation>
    <scope>NUCLEOTIDE SEQUENCE [LARGE SCALE GENOMIC DNA]</scope>
    <source>
        <strain evidence="8">910700640</strain>
    </source>
</reference>
<evidence type="ECO:0000256" key="4">
    <source>
        <dbReference type="ARBA" id="ARBA00023163"/>
    </source>
</evidence>
<dbReference type="InterPro" id="IPR018004">
    <property type="entry name" value="KilA/APSES_HTH"/>
</dbReference>
<dbReference type="AlphaFoldDB" id="Q2UZW2"/>
<protein>
    <submittedName>
        <fullName evidence="8">Putative transcription factor PHD1</fullName>
    </submittedName>
    <submittedName>
        <fullName evidence="7">Sok2/Efg1p</fullName>
    </submittedName>
</protein>
<dbReference type="InterPro" id="IPR036887">
    <property type="entry name" value="HTH_APSES_sf"/>
</dbReference>
<evidence type="ECO:0000256" key="2">
    <source>
        <dbReference type="ARBA" id="ARBA00023015"/>
    </source>
</evidence>
<dbReference type="OrthoDB" id="5407653at2759"/>
<feature type="compositionally biased region" description="Basic and acidic residues" evidence="5">
    <location>
        <begin position="406"/>
        <end position="424"/>
    </location>
</feature>
<gene>
    <name evidence="7" type="primary">SOK2/EFG1</name>
    <name evidence="8" type="ORF">AO440_003850</name>
    <name evidence="9" type="ORF">AO440_005768</name>
</gene>
<dbReference type="EMBL" id="AF474158">
    <property type="protein sequence ID" value="AAQ05772.1"/>
    <property type="molecule type" value="Genomic_DNA"/>
</dbReference>
<evidence type="ECO:0000313" key="7">
    <source>
        <dbReference type="EMBL" id="AAQ05772.1"/>
    </source>
</evidence>
<dbReference type="FunFam" id="3.10.260.10:FF:000003">
    <property type="entry name" value="Ascospore maturation 1 protein"/>
    <property type="match status" value="1"/>
</dbReference>
<feature type="domain" description="HTH APSES-type" evidence="6">
    <location>
        <begin position="202"/>
        <end position="311"/>
    </location>
</feature>
<dbReference type="VEuPathDB" id="FungiDB:GWK60_L05621"/>
<dbReference type="VEuPathDB" id="FungiDB:B1J91_L01771g"/>
<dbReference type="InterPro" id="IPR003163">
    <property type="entry name" value="Tscrpt_reg_HTH_APSES-type"/>
</dbReference>
<dbReference type="KEGG" id="cgr:2890889"/>
<evidence type="ECO:0000313" key="8">
    <source>
        <dbReference type="EMBL" id="KTB11778.1"/>
    </source>
</evidence>
<dbReference type="VEuPathDB" id="FungiDB:GVI51_L01529"/>
<sequence length="435" mass="47860">MTSSAQYINTATANTYYQMSYPPNAQQHVVYRYNPYQQPQPQHIQHVQTSIPQHQPIYYSTSGSGYVSAVYQQGSSTPVTASRMSQSSASGNAAVGNGSTVITQGSGLVSTTPQYTTSTSINALNQAHHVYPYRSSPTYPTIIPAGQIGSGSRHNSASEIRSSIVGHQQPTHLTIAAIPDSQQHHSLRVLSSAVAGDGKGPRIITTIWEDENTLCYQVEANGVSVVRRADNDMINGTKLLNVTKMTRGKRDGILRSEKYRKVVKIGSMHLKGVWIPFERALFIAKREKIVDLLYPLFVRDITSVLKTSLKPSSLVIPMQDNTTVTSKIYQLPASNHVISNATQSSSVHDGYHSPTSHVRMIPKIEEQQHSPTSTSHQYVRLPTIIKREDEERPILKSSSSTPPLIKSEDNDSSWDSRRASKSDVTKISSLINSST</sequence>
<dbReference type="GO" id="GO:0005634">
    <property type="term" value="C:nucleus"/>
    <property type="evidence" value="ECO:0007669"/>
    <property type="project" value="TreeGrafter"/>
</dbReference>
<keyword evidence="4" id="KW-0804">Transcription</keyword>
<accession>Q2UZW2</accession>